<keyword evidence="1" id="KW-0677">Repeat</keyword>
<dbReference type="PANTHER" id="PTHR10039:SF14">
    <property type="entry name" value="NACHT DOMAIN-CONTAINING PROTEIN"/>
    <property type="match status" value="1"/>
</dbReference>
<feature type="domain" description="Nephrocystin 3-like N-terminal" evidence="3">
    <location>
        <begin position="228"/>
        <end position="386"/>
    </location>
</feature>
<gene>
    <name evidence="4" type="ORF">DFH08DRAFT_799711</name>
</gene>
<sequence>MQQEVGGKRTCDRDGHVQGRKAVTARNFCWRKIPFAVERTASTRYPGITSVGYNVVRLVPASRYLFYTFYCPFYLSTLLQPTPTQLRTFHIRSSAVARRACNPNTGHEPRILTTSSNLPRQVRSDKQIDLPESGGTSPNNAMPRLISNDAGHSGHVVQYPPANKYAWANAQNAAPTFNSVAGDMITSYGESGLDILYRHVAMEALHDSGERFPEPACHPGTRTAVSAQLTAWSVDTSPESTIMWLHGSAGMGKSAIAQMFAGQCQAQGRLGASFFFRRGHPTRGSWHRLFTTIAYQLSNSTSELLLLIQQAVETDKLVVGRTLTVQFQKLLLEPFQSTPRLESMPVIVLDGLDECADHKIQEQILRLWITAIRDNQLRIRLLIISRPEPHIRRVLQTDEAFVICRHLDLPTDEAAYEDIRTYFRDEFSRIYSDYLSQAVDLGSVWPDPDALEQLVAKSSGIFIYAITVIRFIDDEYSHPVDRLTSVLNLDPKSTAPLDDLYTQILSTMPHEPQQLRILHAIWQETLEVHLAMDPEGIDMVLGLRTATCRLALRALHSLFDVPRIHAQFSFKNGSVTHGDPGTGVSQSRGYDWTSLHVSSDSCRHR</sequence>
<evidence type="ECO:0000259" key="3">
    <source>
        <dbReference type="Pfam" id="PF24883"/>
    </source>
</evidence>
<dbReference type="Gene3D" id="3.40.50.300">
    <property type="entry name" value="P-loop containing nucleotide triphosphate hydrolases"/>
    <property type="match status" value="1"/>
</dbReference>
<evidence type="ECO:0000313" key="5">
    <source>
        <dbReference type="Proteomes" id="UP001218218"/>
    </source>
</evidence>
<protein>
    <recommendedName>
        <fullName evidence="3">Nephrocystin 3-like N-terminal domain-containing protein</fullName>
    </recommendedName>
</protein>
<dbReference type="Pfam" id="PF24883">
    <property type="entry name" value="NPHP3_N"/>
    <property type="match status" value="1"/>
</dbReference>
<keyword evidence="5" id="KW-1185">Reference proteome</keyword>
<feature type="region of interest" description="Disordered" evidence="2">
    <location>
        <begin position="128"/>
        <end position="147"/>
    </location>
</feature>
<feature type="region of interest" description="Disordered" evidence="2">
    <location>
        <begin position="100"/>
        <end position="123"/>
    </location>
</feature>
<evidence type="ECO:0000256" key="1">
    <source>
        <dbReference type="ARBA" id="ARBA00022737"/>
    </source>
</evidence>
<comment type="caution">
    <text evidence="4">The sequence shown here is derived from an EMBL/GenBank/DDBJ whole genome shotgun (WGS) entry which is preliminary data.</text>
</comment>
<evidence type="ECO:0000256" key="2">
    <source>
        <dbReference type="SAM" id="MobiDB-lite"/>
    </source>
</evidence>
<accession>A0AAD7ANB9</accession>
<proteinExistence type="predicted"/>
<evidence type="ECO:0000313" key="4">
    <source>
        <dbReference type="EMBL" id="KAJ7362689.1"/>
    </source>
</evidence>
<name>A0AAD7ANB9_9AGAR</name>
<dbReference type="Proteomes" id="UP001218218">
    <property type="component" value="Unassembled WGS sequence"/>
</dbReference>
<dbReference type="AlphaFoldDB" id="A0AAD7ANB9"/>
<dbReference type="PANTHER" id="PTHR10039">
    <property type="entry name" value="AMELOGENIN"/>
    <property type="match status" value="1"/>
</dbReference>
<dbReference type="SUPFAM" id="SSF52540">
    <property type="entry name" value="P-loop containing nucleoside triphosphate hydrolases"/>
    <property type="match status" value="1"/>
</dbReference>
<reference evidence="4" key="1">
    <citation type="submission" date="2023-03" db="EMBL/GenBank/DDBJ databases">
        <title>Massive genome expansion in bonnet fungi (Mycena s.s.) driven by repeated elements and novel gene families across ecological guilds.</title>
        <authorList>
            <consortium name="Lawrence Berkeley National Laboratory"/>
            <person name="Harder C.B."/>
            <person name="Miyauchi S."/>
            <person name="Viragh M."/>
            <person name="Kuo A."/>
            <person name="Thoen E."/>
            <person name="Andreopoulos B."/>
            <person name="Lu D."/>
            <person name="Skrede I."/>
            <person name="Drula E."/>
            <person name="Henrissat B."/>
            <person name="Morin E."/>
            <person name="Kohler A."/>
            <person name="Barry K."/>
            <person name="LaButti K."/>
            <person name="Morin E."/>
            <person name="Salamov A."/>
            <person name="Lipzen A."/>
            <person name="Mereny Z."/>
            <person name="Hegedus B."/>
            <person name="Baldrian P."/>
            <person name="Stursova M."/>
            <person name="Weitz H."/>
            <person name="Taylor A."/>
            <person name="Grigoriev I.V."/>
            <person name="Nagy L.G."/>
            <person name="Martin F."/>
            <person name="Kauserud H."/>
        </authorList>
    </citation>
    <scope>NUCLEOTIDE SEQUENCE</scope>
    <source>
        <strain evidence="4">CBHHK002</strain>
    </source>
</reference>
<dbReference type="InterPro" id="IPR027417">
    <property type="entry name" value="P-loop_NTPase"/>
</dbReference>
<organism evidence="4 5">
    <name type="scientific">Mycena albidolilacea</name>
    <dbReference type="NCBI Taxonomy" id="1033008"/>
    <lineage>
        <taxon>Eukaryota</taxon>
        <taxon>Fungi</taxon>
        <taxon>Dikarya</taxon>
        <taxon>Basidiomycota</taxon>
        <taxon>Agaricomycotina</taxon>
        <taxon>Agaricomycetes</taxon>
        <taxon>Agaricomycetidae</taxon>
        <taxon>Agaricales</taxon>
        <taxon>Marasmiineae</taxon>
        <taxon>Mycenaceae</taxon>
        <taxon>Mycena</taxon>
    </lineage>
</organism>
<dbReference type="InterPro" id="IPR056884">
    <property type="entry name" value="NPHP3-like_N"/>
</dbReference>
<dbReference type="EMBL" id="JARIHO010000004">
    <property type="protein sequence ID" value="KAJ7362689.1"/>
    <property type="molecule type" value="Genomic_DNA"/>
</dbReference>